<protein>
    <submittedName>
        <fullName evidence="3">VWFA domain-containing protein</fullName>
    </submittedName>
</protein>
<reference evidence="1 2" key="2">
    <citation type="submission" date="2018-11" db="EMBL/GenBank/DDBJ databases">
        <authorList>
            <consortium name="Pathogen Informatics"/>
        </authorList>
    </citation>
    <scope>NUCLEOTIDE SEQUENCE [LARGE SCALE GENOMIC DNA]</scope>
</reference>
<sequence>MAGPQPEMTKDTTREASLIYEQMARRMTERDASKRSMIVVVVVDGGGSSGDNGKATMIYISKTRSL</sequence>
<dbReference type="AlphaFoldDB" id="A0A183IVG4"/>
<evidence type="ECO:0000313" key="2">
    <source>
        <dbReference type="Proteomes" id="UP000270296"/>
    </source>
</evidence>
<dbReference type="WBParaSite" id="SBAD_0000790001-mRNA-1">
    <property type="protein sequence ID" value="SBAD_0000790001-mRNA-1"/>
    <property type="gene ID" value="SBAD_0000790001"/>
</dbReference>
<name>A0A183IVG4_9BILA</name>
<keyword evidence="2" id="KW-1185">Reference proteome</keyword>
<gene>
    <name evidence="1" type="ORF">SBAD_LOCUS7611</name>
</gene>
<proteinExistence type="predicted"/>
<dbReference type="Proteomes" id="UP000270296">
    <property type="component" value="Unassembled WGS sequence"/>
</dbReference>
<dbReference type="EMBL" id="UZAM01010776">
    <property type="protein sequence ID" value="VDP13701.1"/>
    <property type="molecule type" value="Genomic_DNA"/>
</dbReference>
<accession>A0A183IVG4</accession>
<evidence type="ECO:0000313" key="3">
    <source>
        <dbReference type="WBParaSite" id="SBAD_0000790001-mRNA-1"/>
    </source>
</evidence>
<evidence type="ECO:0000313" key="1">
    <source>
        <dbReference type="EMBL" id="VDP13701.1"/>
    </source>
</evidence>
<organism evidence="3">
    <name type="scientific">Soboliphyme baturini</name>
    <dbReference type="NCBI Taxonomy" id="241478"/>
    <lineage>
        <taxon>Eukaryota</taxon>
        <taxon>Metazoa</taxon>
        <taxon>Ecdysozoa</taxon>
        <taxon>Nematoda</taxon>
        <taxon>Enoplea</taxon>
        <taxon>Dorylaimia</taxon>
        <taxon>Dioctophymatida</taxon>
        <taxon>Dioctophymatoidea</taxon>
        <taxon>Soboliphymatidae</taxon>
        <taxon>Soboliphyme</taxon>
    </lineage>
</organism>
<reference evidence="3" key="1">
    <citation type="submission" date="2016-06" db="UniProtKB">
        <authorList>
            <consortium name="WormBaseParasite"/>
        </authorList>
    </citation>
    <scope>IDENTIFICATION</scope>
</reference>